<organism evidence="1 2">
    <name type="scientific">Terrabacter carboxydivorans</name>
    <dbReference type="NCBI Taxonomy" id="619730"/>
    <lineage>
        <taxon>Bacteria</taxon>
        <taxon>Bacillati</taxon>
        <taxon>Actinomycetota</taxon>
        <taxon>Actinomycetes</taxon>
        <taxon>Micrococcales</taxon>
        <taxon>Intrasporangiaceae</taxon>
        <taxon>Terrabacter</taxon>
    </lineage>
</organism>
<keyword evidence="2" id="KW-1185">Reference proteome</keyword>
<dbReference type="EMBL" id="BAAARE010000002">
    <property type="protein sequence ID" value="GAA2472511.1"/>
    <property type="molecule type" value="Genomic_DNA"/>
</dbReference>
<accession>A0ABN3KXZ5</accession>
<reference evidence="1 2" key="1">
    <citation type="journal article" date="2019" name="Int. J. Syst. Evol. Microbiol.">
        <title>The Global Catalogue of Microorganisms (GCM) 10K type strain sequencing project: providing services to taxonomists for standard genome sequencing and annotation.</title>
        <authorList>
            <consortium name="The Broad Institute Genomics Platform"/>
            <consortium name="The Broad Institute Genome Sequencing Center for Infectious Disease"/>
            <person name="Wu L."/>
            <person name="Ma J."/>
        </authorList>
    </citation>
    <scope>NUCLEOTIDE SEQUENCE [LARGE SCALE GENOMIC DNA]</scope>
    <source>
        <strain evidence="1 2">JCM 16259</strain>
    </source>
</reference>
<sequence length="97" mass="9847">MAVVTTVVVAVTVWVSISVTVTVWVGTGVPEPPATWLSSMAGVPDEHPPSTAAPESNTAAATLARCTADSDARRDGGSIVIAACPGRKGMRESSLRG</sequence>
<name>A0ABN3KXZ5_9MICO</name>
<dbReference type="Proteomes" id="UP001500730">
    <property type="component" value="Unassembled WGS sequence"/>
</dbReference>
<gene>
    <name evidence="1" type="ORF">GCM10009858_07270</name>
</gene>
<comment type="caution">
    <text evidence="1">The sequence shown here is derived from an EMBL/GenBank/DDBJ whole genome shotgun (WGS) entry which is preliminary data.</text>
</comment>
<evidence type="ECO:0008006" key="3">
    <source>
        <dbReference type="Google" id="ProtNLM"/>
    </source>
</evidence>
<evidence type="ECO:0000313" key="1">
    <source>
        <dbReference type="EMBL" id="GAA2472511.1"/>
    </source>
</evidence>
<proteinExistence type="predicted"/>
<evidence type="ECO:0000313" key="2">
    <source>
        <dbReference type="Proteomes" id="UP001500730"/>
    </source>
</evidence>
<protein>
    <recommendedName>
        <fullName evidence="3">Secreted protein</fullName>
    </recommendedName>
</protein>